<protein>
    <recommendedName>
        <fullName evidence="2">Anti-sigma factor antagonist</fullName>
    </recommendedName>
</protein>
<dbReference type="CDD" id="cd07043">
    <property type="entry name" value="STAS_anti-anti-sigma_factors"/>
    <property type="match status" value="1"/>
</dbReference>
<reference evidence="4 5" key="1">
    <citation type="submission" date="2020-08" db="EMBL/GenBank/DDBJ databases">
        <title>Whole genome shotgun sequence of Actinoplanes ianthinogenes NBRC 13996.</title>
        <authorList>
            <person name="Komaki H."/>
            <person name="Tamura T."/>
        </authorList>
    </citation>
    <scope>NUCLEOTIDE SEQUENCE [LARGE SCALE GENOMIC DNA]</scope>
    <source>
        <strain evidence="4 5">NBRC 13996</strain>
    </source>
</reference>
<evidence type="ECO:0000256" key="1">
    <source>
        <dbReference type="ARBA" id="ARBA00009013"/>
    </source>
</evidence>
<name>A0ABM7MA14_9ACTN</name>
<evidence type="ECO:0000259" key="3">
    <source>
        <dbReference type="PROSITE" id="PS50801"/>
    </source>
</evidence>
<feature type="domain" description="STAS" evidence="3">
    <location>
        <begin position="25"/>
        <end position="115"/>
    </location>
</feature>
<gene>
    <name evidence="4" type="ORF">Aiant_91580</name>
</gene>
<keyword evidence="5" id="KW-1185">Reference proteome</keyword>
<evidence type="ECO:0000313" key="5">
    <source>
        <dbReference type="Proteomes" id="UP000676967"/>
    </source>
</evidence>
<proteinExistence type="inferred from homology"/>
<sequence length="115" mass="12491">MTIDAVESMPGLVVQLQGQTEMTTVVAVAGEVDMENSDEFVREVSKLVPRDGGHRVVLDLSGVTFLGSAGLLALLQCRTTAEHRGSRLEISHAHRNVRQVLTICNLDSLFHLPQA</sequence>
<accession>A0ABM7MA14</accession>
<dbReference type="SUPFAM" id="SSF52091">
    <property type="entry name" value="SpoIIaa-like"/>
    <property type="match status" value="1"/>
</dbReference>
<dbReference type="PROSITE" id="PS50801">
    <property type="entry name" value="STAS"/>
    <property type="match status" value="1"/>
</dbReference>
<comment type="similarity">
    <text evidence="1 2">Belongs to the anti-sigma-factor antagonist family.</text>
</comment>
<dbReference type="InterPro" id="IPR036513">
    <property type="entry name" value="STAS_dom_sf"/>
</dbReference>
<dbReference type="EMBL" id="AP023356">
    <property type="protein sequence ID" value="BCJ48501.1"/>
    <property type="molecule type" value="Genomic_DNA"/>
</dbReference>
<dbReference type="PANTHER" id="PTHR33495">
    <property type="entry name" value="ANTI-SIGMA FACTOR ANTAGONIST TM_1081-RELATED-RELATED"/>
    <property type="match status" value="1"/>
</dbReference>
<evidence type="ECO:0000256" key="2">
    <source>
        <dbReference type="RuleBase" id="RU003749"/>
    </source>
</evidence>
<dbReference type="PANTHER" id="PTHR33495:SF2">
    <property type="entry name" value="ANTI-SIGMA FACTOR ANTAGONIST TM_1081-RELATED"/>
    <property type="match status" value="1"/>
</dbReference>
<dbReference type="InterPro" id="IPR002645">
    <property type="entry name" value="STAS_dom"/>
</dbReference>
<dbReference type="NCBIfam" id="TIGR00377">
    <property type="entry name" value="ant_ant_sig"/>
    <property type="match status" value="1"/>
</dbReference>
<organism evidence="4 5">
    <name type="scientific">Actinoplanes ianthinogenes</name>
    <dbReference type="NCBI Taxonomy" id="122358"/>
    <lineage>
        <taxon>Bacteria</taxon>
        <taxon>Bacillati</taxon>
        <taxon>Actinomycetota</taxon>
        <taxon>Actinomycetes</taxon>
        <taxon>Micromonosporales</taxon>
        <taxon>Micromonosporaceae</taxon>
        <taxon>Actinoplanes</taxon>
    </lineage>
</organism>
<dbReference type="Gene3D" id="3.30.750.24">
    <property type="entry name" value="STAS domain"/>
    <property type="match status" value="1"/>
</dbReference>
<dbReference type="Proteomes" id="UP000676967">
    <property type="component" value="Chromosome"/>
</dbReference>
<evidence type="ECO:0000313" key="4">
    <source>
        <dbReference type="EMBL" id="BCJ48501.1"/>
    </source>
</evidence>
<dbReference type="InterPro" id="IPR003658">
    <property type="entry name" value="Anti-sigma_ant"/>
</dbReference>
<dbReference type="RefSeq" id="WP_189334256.1">
    <property type="nucleotide sequence ID" value="NZ_AP023356.1"/>
</dbReference>
<dbReference type="Pfam" id="PF01740">
    <property type="entry name" value="STAS"/>
    <property type="match status" value="1"/>
</dbReference>